<accession>A0A285X154</accession>
<dbReference type="EMBL" id="OCMF01000001">
    <property type="protein sequence ID" value="SOC78726.1"/>
    <property type="molecule type" value="Genomic_DNA"/>
</dbReference>
<reference evidence="3" key="1">
    <citation type="submission" date="2017-09" db="EMBL/GenBank/DDBJ databases">
        <authorList>
            <person name="Varghese N."/>
            <person name="Submissions S."/>
        </authorList>
    </citation>
    <scope>NUCLEOTIDE SEQUENCE [LARGE SCALE GENOMIC DNA]</scope>
    <source>
        <strain evidence="3">CGMCC 1.12641</strain>
    </source>
</reference>
<keyword evidence="3" id="KW-1185">Reference proteome</keyword>
<proteinExistence type="predicted"/>
<protein>
    <submittedName>
        <fullName evidence="2">Uncharacterized protein</fullName>
    </submittedName>
</protein>
<dbReference type="RefSeq" id="WP_262507399.1">
    <property type="nucleotide sequence ID" value="NZ_OCMF01000001.1"/>
</dbReference>
<keyword evidence="1" id="KW-0472">Membrane</keyword>
<evidence type="ECO:0000256" key="1">
    <source>
        <dbReference type="SAM" id="Phobius"/>
    </source>
</evidence>
<keyword evidence="1" id="KW-1133">Transmembrane helix</keyword>
<sequence>MEVEEKSKKRNYGKMGCFIAVIFLVIIIILVATGIINYSWE</sequence>
<keyword evidence="1" id="KW-0812">Transmembrane</keyword>
<evidence type="ECO:0000313" key="3">
    <source>
        <dbReference type="Proteomes" id="UP000219193"/>
    </source>
</evidence>
<dbReference type="AlphaFoldDB" id="A0A285X154"/>
<dbReference type="Proteomes" id="UP000219193">
    <property type="component" value="Unassembled WGS sequence"/>
</dbReference>
<feature type="transmembrane region" description="Helical" evidence="1">
    <location>
        <begin position="12"/>
        <end position="36"/>
    </location>
</feature>
<evidence type="ECO:0000313" key="2">
    <source>
        <dbReference type="EMBL" id="SOC78726.1"/>
    </source>
</evidence>
<gene>
    <name evidence="2" type="ORF">SAMN06296241_0239</name>
</gene>
<name>A0A285X154_9FLAO</name>
<organism evidence="2 3">
    <name type="scientific">Salinimicrobium sediminis</name>
    <dbReference type="NCBI Taxonomy" id="1343891"/>
    <lineage>
        <taxon>Bacteria</taxon>
        <taxon>Pseudomonadati</taxon>
        <taxon>Bacteroidota</taxon>
        <taxon>Flavobacteriia</taxon>
        <taxon>Flavobacteriales</taxon>
        <taxon>Flavobacteriaceae</taxon>
        <taxon>Salinimicrobium</taxon>
    </lineage>
</organism>